<sequence>MISESNQTLCELNGELVTDRSFQGEILLEGQVATFPKVHVTSESLRRSAVTCETAQSAFLEHNETFWQRLQSAWYGHGLFGVLTEMCSDEHHQNVPNALRSSCQFLLVSLRWVNGMQFTFFPHLKLSNDQLLQSFSSNSNWLESPIRHLEWHSKANKFAIALKDDTIRVHYCDNETVPVLKHKLQRNITDLKWKPLSASILAVGTQTAILIWNIDPMSMSTRPSTGAVQVLSYSGHSPVTSLSWSPHGFDQLFACSALSSAIVVWDVCQKKHQVIQHVTTSGGVSRLLFSLGGSKVLAATPSSSFRVFETASWSNERWSQLSGRVQAACWNPNGTILLFSVVGDPRVYSLGFGDSHQSDKPVVDGSKNAVVVLDLTPDDEQDSDVKRDYIHSMVWDETGERLAIMFHPDDPRSHVIALYSVSSLPVFTLTFRGNISGDGESAPNFIAFKPNFNQGSCLTVCYSNGHVAYVPMYFKRSDRKTIAKQQLVASPLDRLSFAHSRSMLNSSQSLWSSPHDVSSAVTS</sequence>
<dbReference type="GO" id="GO:0005643">
    <property type="term" value="C:nuclear pore"/>
    <property type="evidence" value="ECO:0007669"/>
    <property type="project" value="TreeGrafter"/>
</dbReference>
<name>A0A6F9D5L0_9ASCI</name>
<dbReference type="InterPro" id="IPR045139">
    <property type="entry name" value="Aladin"/>
</dbReference>
<protein>
    <submittedName>
        <fullName evidence="2">Aladin-like</fullName>
    </submittedName>
</protein>
<reference evidence="2" key="1">
    <citation type="submission" date="2020-04" db="EMBL/GenBank/DDBJ databases">
        <authorList>
            <person name="Neveu A P."/>
        </authorList>
    </citation>
    <scope>NUCLEOTIDE SEQUENCE</scope>
    <source>
        <tissue evidence="2">Whole embryo</tissue>
    </source>
</reference>
<dbReference type="PANTHER" id="PTHR14494">
    <property type="entry name" value="ALADIN/ADRACALIN/AAAS"/>
    <property type="match status" value="1"/>
</dbReference>
<accession>A0A6F9D5L0</accession>
<dbReference type="AlphaFoldDB" id="A0A6F9D5L0"/>
<dbReference type="PANTHER" id="PTHR14494:SF0">
    <property type="entry name" value="ALADIN"/>
    <property type="match status" value="1"/>
</dbReference>
<dbReference type="Pfam" id="PF25460">
    <property type="entry name" value="Beta-prop_Aladin"/>
    <property type="match status" value="1"/>
</dbReference>
<dbReference type="Gene3D" id="2.130.10.10">
    <property type="entry name" value="YVTN repeat-like/Quinoprotein amine dehydrogenase"/>
    <property type="match status" value="1"/>
</dbReference>
<dbReference type="InterPro" id="IPR015943">
    <property type="entry name" value="WD40/YVTN_repeat-like_dom_sf"/>
</dbReference>
<dbReference type="SMART" id="SM00320">
    <property type="entry name" value="WD40"/>
    <property type="match status" value="4"/>
</dbReference>
<evidence type="ECO:0000313" key="2">
    <source>
        <dbReference type="EMBL" id="CAB3219591.1"/>
    </source>
</evidence>
<dbReference type="InterPro" id="IPR001680">
    <property type="entry name" value="WD40_rpt"/>
</dbReference>
<proteinExistence type="evidence at transcript level"/>
<dbReference type="EMBL" id="LR782558">
    <property type="protein sequence ID" value="CAB3219591.1"/>
    <property type="molecule type" value="mRNA"/>
</dbReference>
<dbReference type="GO" id="GO:0006913">
    <property type="term" value="P:nucleocytoplasmic transport"/>
    <property type="evidence" value="ECO:0007669"/>
    <property type="project" value="TreeGrafter"/>
</dbReference>
<feature type="domain" description="Aladin seven-bladed propeller" evidence="1">
    <location>
        <begin position="128"/>
        <end position="473"/>
    </location>
</feature>
<dbReference type="InterPro" id="IPR036322">
    <property type="entry name" value="WD40_repeat_dom_sf"/>
</dbReference>
<gene>
    <name evidence="2" type="primary">Aaas</name>
</gene>
<dbReference type="InterPro" id="IPR057403">
    <property type="entry name" value="Beta-prop_Aladin"/>
</dbReference>
<dbReference type="SUPFAM" id="SSF50978">
    <property type="entry name" value="WD40 repeat-like"/>
    <property type="match status" value="1"/>
</dbReference>
<evidence type="ECO:0000259" key="1">
    <source>
        <dbReference type="Pfam" id="PF25460"/>
    </source>
</evidence>
<organism evidence="2">
    <name type="scientific">Phallusia mammillata</name>
    <dbReference type="NCBI Taxonomy" id="59560"/>
    <lineage>
        <taxon>Eukaryota</taxon>
        <taxon>Metazoa</taxon>
        <taxon>Chordata</taxon>
        <taxon>Tunicata</taxon>
        <taxon>Ascidiacea</taxon>
        <taxon>Phlebobranchia</taxon>
        <taxon>Ascidiidae</taxon>
        <taxon>Phallusia</taxon>
    </lineage>
</organism>